<dbReference type="Proteomes" id="UP000195667">
    <property type="component" value="Unassembled WGS sequence"/>
</dbReference>
<dbReference type="CDD" id="cd16331">
    <property type="entry name" value="YjgA-like"/>
    <property type="match status" value="1"/>
</dbReference>
<dbReference type="RefSeq" id="WP_087143525.1">
    <property type="nucleotide sequence ID" value="NZ_FUKI01000108.1"/>
</dbReference>
<dbReference type="HAMAP" id="MF_00765">
    <property type="entry name" value="DarP"/>
    <property type="match status" value="1"/>
</dbReference>
<dbReference type="GO" id="GO:0043022">
    <property type="term" value="F:ribosome binding"/>
    <property type="evidence" value="ECO:0007669"/>
    <property type="project" value="UniProtKB-UniRule"/>
</dbReference>
<comment type="similarity">
    <text evidence="5">Belongs to the DarP family.</text>
</comment>
<gene>
    <name evidence="5" type="primary">darP</name>
    <name evidence="7" type="ORF">CRENPOLYSF1_330038</name>
</gene>
<keyword evidence="2 5" id="KW-0690">Ribosome biogenesis</keyword>
<dbReference type="SUPFAM" id="SSF158710">
    <property type="entry name" value="PSPTO4464-like"/>
    <property type="match status" value="1"/>
</dbReference>
<dbReference type="GO" id="GO:1902626">
    <property type="term" value="P:assembly of large subunit precursor of preribosome"/>
    <property type="evidence" value="ECO:0007669"/>
    <property type="project" value="UniProtKB-UniRule"/>
</dbReference>
<dbReference type="PANTHER" id="PTHR38101:SF1">
    <property type="entry name" value="UPF0307 PROTEIN YJGA"/>
    <property type="match status" value="1"/>
</dbReference>
<feature type="region of interest" description="Disordered" evidence="6">
    <location>
        <begin position="181"/>
        <end position="202"/>
    </location>
</feature>
<comment type="function">
    <text evidence="5">Member of a network of 50S ribosomal subunit biogenesis factors which assembles along the 30S-50S interface, preventing incorrect 23S rRNA structures from forming. Promotes peptidyl transferase center (PTC) maturation.</text>
</comment>
<dbReference type="PIRSF" id="PIRSF016183">
    <property type="entry name" value="UCP016183"/>
    <property type="match status" value="1"/>
</dbReference>
<dbReference type="Pfam" id="PF04751">
    <property type="entry name" value="DarP"/>
    <property type="match status" value="1"/>
</dbReference>
<dbReference type="PANTHER" id="PTHR38101">
    <property type="entry name" value="UPF0307 PROTEIN YJGA"/>
    <property type="match status" value="1"/>
</dbReference>
<dbReference type="EMBL" id="FUKI01000108">
    <property type="protein sequence ID" value="SJM92746.1"/>
    <property type="molecule type" value="Genomic_DNA"/>
</dbReference>
<dbReference type="OrthoDB" id="5293604at2"/>
<name>A0A1R4H987_9GAMM</name>
<protein>
    <recommendedName>
        <fullName evidence="5">Dual-action ribosomal maturation protein DarP</fullName>
    </recommendedName>
    <alternativeName>
        <fullName evidence="5">Large ribosomal subunit assembly factor DarP</fullName>
    </alternativeName>
</protein>
<keyword evidence="8" id="KW-1185">Reference proteome</keyword>
<evidence type="ECO:0000256" key="1">
    <source>
        <dbReference type="ARBA" id="ARBA00022490"/>
    </source>
</evidence>
<organism evidence="7 8">
    <name type="scientific">Crenothrix polyspora</name>
    <dbReference type="NCBI Taxonomy" id="360316"/>
    <lineage>
        <taxon>Bacteria</taxon>
        <taxon>Pseudomonadati</taxon>
        <taxon>Pseudomonadota</taxon>
        <taxon>Gammaproteobacteria</taxon>
        <taxon>Methylococcales</taxon>
        <taxon>Crenotrichaceae</taxon>
        <taxon>Crenothrix</taxon>
    </lineage>
</organism>
<sequence>MMEQEYLYEEQEDEVEYYAIRPNKTLIKKEIGILFKLGEEMSALSPAHLKSLELPEKIHKAVVEVSVMKLNGARKRLLKFIAGQLHKIDVDPILERLARIKTQSAHVVREHHITERWRDRLINDGNDAITELMDDYPQADRQKLRHLVRNAQKEAELAAPPKSSRLIYQYLKELFIGSEDENNDVGYDEFEEDEGSEEELED</sequence>
<proteinExistence type="inferred from homology"/>
<evidence type="ECO:0000256" key="5">
    <source>
        <dbReference type="HAMAP-Rule" id="MF_00765"/>
    </source>
</evidence>
<reference evidence="8" key="1">
    <citation type="submission" date="2017-02" db="EMBL/GenBank/DDBJ databases">
        <authorList>
            <person name="Daims H."/>
        </authorList>
    </citation>
    <scope>NUCLEOTIDE SEQUENCE [LARGE SCALE GENOMIC DNA]</scope>
</reference>
<comment type="subcellular location">
    <subcellularLocation>
        <location evidence="5">Cytoplasm</location>
    </subcellularLocation>
    <text evidence="5">Associates with late stage pre-50S ribosomal subunits.</text>
</comment>
<evidence type="ECO:0000256" key="6">
    <source>
        <dbReference type="SAM" id="MobiDB-lite"/>
    </source>
</evidence>
<evidence type="ECO:0000313" key="7">
    <source>
        <dbReference type="EMBL" id="SJM92746.1"/>
    </source>
</evidence>
<evidence type="ECO:0000256" key="4">
    <source>
        <dbReference type="ARBA" id="ARBA00022884"/>
    </source>
</evidence>
<dbReference type="Gene3D" id="1.10.60.30">
    <property type="entry name" value="PSPTO4464-like domains"/>
    <property type="match status" value="2"/>
</dbReference>
<evidence type="ECO:0000256" key="3">
    <source>
        <dbReference type="ARBA" id="ARBA00022730"/>
    </source>
</evidence>
<dbReference type="GO" id="GO:0019843">
    <property type="term" value="F:rRNA binding"/>
    <property type="evidence" value="ECO:0007669"/>
    <property type="project" value="UniProtKB-UniRule"/>
</dbReference>
<dbReference type="InterPro" id="IPR023153">
    <property type="entry name" value="DarP_sf"/>
</dbReference>
<keyword evidence="3 5" id="KW-0699">rRNA-binding</keyword>
<keyword evidence="4 5" id="KW-0694">RNA-binding</keyword>
<keyword evidence="1 5" id="KW-0963">Cytoplasm</keyword>
<dbReference type="NCBIfam" id="NF003593">
    <property type="entry name" value="PRK05255.1-1"/>
    <property type="match status" value="1"/>
</dbReference>
<dbReference type="GO" id="GO:0005829">
    <property type="term" value="C:cytosol"/>
    <property type="evidence" value="ECO:0007669"/>
    <property type="project" value="TreeGrafter"/>
</dbReference>
<evidence type="ECO:0000313" key="8">
    <source>
        <dbReference type="Proteomes" id="UP000195667"/>
    </source>
</evidence>
<dbReference type="InterPro" id="IPR006839">
    <property type="entry name" value="DarP"/>
</dbReference>
<evidence type="ECO:0000256" key="2">
    <source>
        <dbReference type="ARBA" id="ARBA00022517"/>
    </source>
</evidence>
<accession>A0A1R4H987</accession>
<dbReference type="AlphaFoldDB" id="A0A1R4H987"/>